<dbReference type="Proteomes" id="UP000191135">
    <property type="component" value="Chromosome"/>
</dbReference>
<reference evidence="1 2" key="1">
    <citation type="submission" date="2017-03" db="EMBL/GenBank/DDBJ databases">
        <title>Foreign affairs: Plasmid Transfer between Roseobacters and Rhizobia.</title>
        <authorList>
            <person name="Bartling P."/>
            <person name="Bunk B."/>
            <person name="Overmann J."/>
            <person name="Brinkmann H."/>
            <person name="Petersen J."/>
        </authorList>
    </citation>
    <scope>NUCLEOTIDE SEQUENCE [LARGE SCALE GENOMIC DNA]</scope>
    <source>
        <strain evidence="1 2">MACL11</strain>
    </source>
</reference>
<accession>A0A1U9YYN4</accession>
<dbReference type="RefSeq" id="WP_018066056.1">
    <property type="nucleotide sequence ID" value="NZ_AQWH01000019.1"/>
</dbReference>
<evidence type="ECO:0000313" key="1">
    <source>
        <dbReference type="EMBL" id="AQZ50544.1"/>
    </source>
</evidence>
<dbReference type="EMBL" id="CP020330">
    <property type="protein sequence ID" value="AQZ50544.1"/>
    <property type="molecule type" value="Genomic_DNA"/>
</dbReference>
<dbReference type="STRING" id="1122214.Mame_01174"/>
<evidence type="ECO:0000313" key="2">
    <source>
        <dbReference type="Proteomes" id="UP000191135"/>
    </source>
</evidence>
<name>A0A1U9YYN4_9HYPH</name>
<organism evidence="1 2">
    <name type="scientific">Martelella mediterranea DSM 17316</name>
    <dbReference type="NCBI Taxonomy" id="1122214"/>
    <lineage>
        <taxon>Bacteria</taxon>
        <taxon>Pseudomonadati</taxon>
        <taxon>Pseudomonadota</taxon>
        <taxon>Alphaproteobacteria</taxon>
        <taxon>Hyphomicrobiales</taxon>
        <taxon>Aurantimonadaceae</taxon>
        <taxon>Martelella</taxon>
    </lineage>
</organism>
<gene>
    <name evidence="1" type="ORF">Mame_01174</name>
</gene>
<dbReference type="KEGG" id="mmed:Mame_01174"/>
<sequence>MKPMSKEDWIDIQDDLCAVRDMIKLIDMGTPSIGGHDGAAISRACGMAMDFIEVALDRFEPYEPTPNVIRKEMN</sequence>
<dbReference type="OrthoDB" id="7916956at2"/>
<keyword evidence="2" id="KW-1185">Reference proteome</keyword>
<protein>
    <submittedName>
        <fullName evidence="1">Uncharacterized protein</fullName>
    </submittedName>
</protein>
<proteinExistence type="predicted"/>
<dbReference type="AlphaFoldDB" id="A0A1U9YYN4"/>